<dbReference type="SUPFAM" id="SSF50729">
    <property type="entry name" value="PH domain-like"/>
    <property type="match status" value="1"/>
</dbReference>
<feature type="compositionally biased region" description="Polar residues" evidence="3">
    <location>
        <begin position="488"/>
        <end position="497"/>
    </location>
</feature>
<accession>A0A0E9N9J9</accession>
<feature type="region of interest" description="Disordered" evidence="3">
    <location>
        <begin position="452"/>
        <end position="539"/>
    </location>
</feature>
<feature type="domain" description="PH" evidence="4">
    <location>
        <begin position="325"/>
        <end position="449"/>
    </location>
</feature>
<protein>
    <recommendedName>
        <fullName evidence="4">PH domain-containing protein</fullName>
    </recommendedName>
</protein>
<dbReference type="InterPro" id="IPR046869">
    <property type="entry name" value="SLM1/RGC1-like_PH"/>
</dbReference>
<dbReference type="Pfam" id="PF20399">
    <property type="entry name" value="PH_20"/>
    <property type="match status" value="1"/>
</dbReference>
<keyword evidence="6" id="KW-1185">Reference proteome</keyword>
<dbReference type="STRING" id="698492.A0A0E9N9J9"/>
<dbReference type="InterPro" id="IPR046868">
    <property type="entry name" value="BAR_4"/>
</dbReference>
<dbReference type="EMBL" id="BACD03000004">
    <property type="protein sequence ID" value="GAO46567.1"/>
    <property type="molecule type" value="Genomic_DNA"/>
</dbReference>
<organism evidence="5 6">
    <name type="scientific">Saitoella complicata (strain BCRC 22490 / CBS 7301 / JCM 7358 / NBRC 10748 / NRRL Y-17804)</name>
    <dbReference type="NCBI Taxonomy" id="698492"/>
    <lineage>
        <taxon>Eukaryota</taxon>
        <taxon>Fungi</taxon>
        <taxon>Dikarya</taxon>
        <taxon>Ascomycota</taxon>
        <taxon>Taphrinomycotina</taxon>
        <taxon>Taphrinomycotina incertae sedis</taxon>
        <taxon>Saitoella</taxon>
    </lineage>
</organism>
<reference evidence="5 6" key="3">
    <citation type="journal article" date="2015" name="Genome Announc.">
        <title>Draft Genome Sequence of the Archiascomycetous Yeast Saitoella complicata.</title>
        <authorList>
            <person name="Yamauchi K."/>
            <person name="Kondo S."/>
            <person name="Hamamoto M."/>
            <person name="Takahashi Y."/>
            <person name="Ogura Y."/>
            <person name="Hayashi T."/>
            <person name="Nishida H."/>
        </authorList>
    </citation>
    <scope>NUCLEOTIDE SEQUENCE [LARGE SCALE GENOMIC DNA]</scope>
    <source>
        <strain evidence="5 6">NRRL Y-17804</strain>
    </source>
</reference>
<evidence type="ECO:0000313" key="5">
    <source>
        <dbReference type="EMBL" id="GAO46567.1"/>
    </source>
</evidence>
<dbReference type="InterPro" id="IPR001849">
    <property type="entry name" value="PH_domain"/>
</dbReference>
<evidence type="ECO:0000259" key="4">
    <source>
        <dbReference type="PROSITE" id="PS50003"/>
    </source>
</evidence>
<feature type="compositionally biased region" description="Polar residues" evidence="3">
    <location>
        <begin position="507"/>
        <end position="525"/>
    </location>
</feature>
<dbReference type="PANTHER" id="PTHR31941:SF16">
    <property type="entry name" value="PHOSPHATIDYLINOSITOL 4,5-BISPHOSPHATE-BINDING PROTEIN SLM1-RELATED"/>
    <property type="match status" value="1"/>
</dbReference>
<dbReference type="AlphaFoldDB" id="A0A0E9N9J9"/>
<comment type="caution">
    <text evidence="5">The sequence shown here is derived from an EMBL/GenBank/DDBJ whole genome shotgun (WGS) entry which is preliminary data.</text>
</comment>
<reference evidence="5 6" key="2">
    <citation type="journal article" date="2014" name="J. Gen. Appl. Microbiol.">
        <title>The early diverging ascomycetous budding yeast Saitoella complicata has three histone deacetylases belonging to the Clr6, Hos2, and Rpd3 lineages.</title>
        <authorList>
            <person name="Nishida H."/>
            <person name="Matsumoto T."/>
            <person name="Kondo S."/>
            <person name="Hamamoto M."/>
            <person name="Yoshikawa H."/>
        </authorList>
    </citation>
    <scope>NUCLEOTIDE SEQUENCE [LARGE SCALE GENOMIC DNA]</scope>
    <source>
        <strain evidence="5 6">NRRL Y-17804</strain>
    </source>
</reference>
<dbReference type="PROSITE" id="PS50003">
    <property type="entry name" value="PH_DOMAIN"/>
    <property type="match status" value="1"/>
</dbReference>
<gene>
    <name evidence="5" type="ORF">G7K_0797-t1</name>
</gene>
<name>A0A0E9N9J9_SAICN</name>
<dbReference type="InterPro" id="IPR011993">
    <property type="entry name" value="PH-like_dom_sf"/>
</dbReference>
<feature type="compositionally biased region" description="Low complexity" evidence="3">
    <location>
        <begin position="460"/>
        <end position="472"/>
    </location>
</feature>
<feature type="region of interest" description="Disordered" evidence="3">
    <location>
        <begin position="557"/>
        <end position="585"/>
    </location>
</feature>
<keyword evidence="2" id="KW-0175">Coiled coil</keyword>
<dbReference type="PANTHER" id="PTHR31941">
    <property type="entry name" value="CYTOSKELETAL SIGNALING PROTEIN SLM1"/>
    <property type="match status" value="1"/>
</dbReference>
<proteinExistence type="predicted"/>
<evidence type="ECO:0000256" key="1">
    <source>
        <dbReference type="ARBA" id="ARBA00022553"/>
    </source>
</evidence>
<sequence length="675" mass="74825">MATAAELPEVIASPLIQQQQQQGMIMPNSPPTGRIGMHTSRPERSALYCPVPTKIDPTEVLVRRFTAWRNILKDFIVYFKTTAAIEENRAKDLTRLSNSLVLPLKDDGMLLPKQRGGIQDLGAALHTHNKQHSLAKMELVRALENNIVSSLETLRNDLKGKMNEIKALSDDFRNDVDKEREASRKHIAQLSEAIEQLQRNPKAPDGKKDPYLLRIQLERQLRKHIAEENYLHQAFLNIEKSGRSLEEVIIRTINTSFRTYQTLLRQDADTVNHFASLMGPLGAELPLDKEWNAFMKAEDAIIEPTVPLRRASEISFYGHNHPTAQPICSGILERKSKYLRSYTIAYYVLTRAGFLHELHEKHHHSKSHSTSSPSRGLAAEKVYDATPVMSLFIPDCTLGEKSAPNSGKFTFVLRGKESRGLHRGHSWVFKAGTWEGMMQWYGAILSLTQVEDEKKGGTPSSGQSAQVQGQQQRMVDAEEAKDVVPTSLAPSTTQPRRSGSLRARVSASISKRSLRQSGSESQLRPASSGAGGTGQHSQKANLSYLGTGTLRAQAEEREANHNNPLRNKMSSTSLTSDGAGSTLPQTIAAGRTSMDAYTGSRYGRERSGTGATDMTSGSDTSKPRVSPKVVIGFDAPESPGITTQKETQMVDDQNPVKAGVWNTMRHRLPFSYLHF</sequence>
<feature type="coiled-coil region" evidence="2">
    <location>
        <begin position="151"/>
        <end position="200"/>
    </location>
</feature>
<dbReference type="Pfam" id="PF20400">
    <property type="entry name" value="BAR_4"/>
    <property type="match status" value="1"/>
</dbReference>
<dbReference type="Gene3D" id="1.20.1270.60">
    <property type="entry name" value="Arfaptin homology (AH) domain/BAR domain"/>
    <property type="match status" value="1"/>
</dbReference>
<evidence type="ECO:0000313" key="6">
    <source>
        <dbReference type="Proteomes" id="UP000033140"/>
    </source>
</evidence>
<keyword evidence="1" id="KW-0597">Phosphoprotein</keyword>
<feature type="region of interest" description="Disordered" evidence="3">
    <location>
        <begin position="598"/>
        <end position="626"/>
    </location>
</feature>
<evidence type="ECO:0000256" key="2">
    <source>
        <dbReference type="SAM" id="Coils"/>
    </source>
</evidence>
<feature type="compositionally biased region" description="Polar residues" evidence="3">
    <location>
        <begin position="561"/>
        <end position="585"/>
    </location>
</feature>
<dbReference type="OMA" id="IQISERF"/>
<dbReference type="SUPFAM" id="SSF103657">
    <property type="entry name" value="BAR/IMD domain-like"/>
    <property type="match status" value="1"/>
</dbReference>
<dbReference type="Gene3D" id="2.30.29.30">
    <property type="entry name" value="Pleckstrin-homology domain (PH domain)/Phosphotyrosine-binding domain (PTB)"/>
    <property type="match status" value="1"/>
</dbReference>
<reference evidence="5 6" key="1">
    <citation type="journal article" date="2011" name="J. Gen. Appl. Microbiol.">
        <title>Draft genome sequencing of the enigmatic yeast Saitoella complicata.</title>
        <authorList>
            <person name="Nishida H."/>
            <person name="Hamamoto M."/>
            <person name="Sugiyama J."/>
        </authorList>
    </citation>
    <scope>NUCLEOTIDE SEQUENCE [LARGE SCALE GENOMIC DNA]</scope>
    <source>
        <strain evidence="5 6">NRRL Y-17804</strain>
    </source>
</reference>
<dbReference type="InterPro" id="IPR027267">
    <property type="entry name" value="AH/BAR_dom_sf"/>
</dbReference>
<evidence type="ECO:0000256" key="3">
    <source>
        <dbReference type="SAM" id="MobiDB-lite"/>
    </source>
</evidence>
<dbReference type="Proteomes" id="UP000033140">
    <property type="component" value="Unassembled WGS sequence"/>
</dbReference>
<feature type="compositionally biased region" description="Polar residues" evidence="3">
    <location>
        <begin position="609"/>
        <end position="620"/>
    </location>
</feature>